<reference evidence="3 4" key="1">
    <citation type="submission" date="2018-07" db="EMBL/GenBank/DDBJ databases">
        <title>Complete Genome Sequences of Extremely Thermoacidophilic, Metal-Mobilizing Type-Strain Members of the Archaeal Family Sulfolobaceae: Acidianus brierleyi DSM-1651T, Acidianus sulfidivorans DSM-18786T, Metallosphaera hakonensis DSM-7519T, and Metallosphaera prunae DSM-10039T.</title>
        <authorList>
            <person name="Counts J.A."/>
            <person name="Kelly R.M."/>
        </authorList>
    </citation>
    <scope>NUCLEOTIDE SEQUENCE [LARGE SCALE GENOMIC DNA]</scope>
    <source>
        <strain evidence="3 4">Ron 12/II</strain>
    </source>
</reference>
<dbReference type="KEGG" id="mpru:DFR88_01980"/>
<evidence type="ECO:0000256" key="2">
    <source>
        <dbReference type="ARBA" id="ARBA00022840"/>
    </source>
</evidence>
<organism evidence="3 4">
    <name type="scientific">Metallosphaera prunae</name>
    <dbReference type="NCBI Taxonomy" id="47304"/>
    <lineage>
        <taxon>Archaea</taxon>
        <taxon>Thermoproteota</taxon>
        <taxon>Thermoprotei</taxon>
        <taxon>Sulfolobales</taxon>
        <taxon>Sulfolobaceae</taxon>
        <taxon>Metallosphaera</taxon>
    </lineage>
</organism>
<evidence type="ECO:0000313" key="4">
    <source>
        <dbReference type="Proteomes" id="UP000298568"/>
    </source>
</evidence>
<dbReference type="InterPro" id="IPR033756">
    <property type="entry name" value="YlxH/NBP35"/>
</dbReference>
<dbReference type="InterPro" id="IPR044304">
    <property type="entry name" value="NUBPL-like"/>
</dbReference>
<dbReference type="AlphaFoldDB" id="A0A4D8SC78"/>
<protein>
    <submittedName>
        <fullName evidence="3">ATP-binding protein</fullName>
    </submittedName>
</protein>
<keyword evidence="1" id="KW-0547">Nucleotide-binding</keyword>
<proteinExistence type="predicted"/>
<dbReference type="GO" id="GO:0016226">
    <property type="term" value="P:iron-sulfur cluster assembly"/>
    <property type="evidence" value="ECO:0007669"/>
    <property type="project" value="InterPro"/>
</dbReference>
<dbReference type="Proteomes" id="UP000298568">
    <property type="component" value="Chromosome"/>
</dbReference>
<sequence length="250" mass="27637">MNPLLNLARKKLQGRKTIAVMSAKGGVGKSVVSSLLAIALSREYNTLLIDLDIHTMALPKLFGYEGSLHEVRKEGIVPFTINEKLKLLTLGGVVRNKTVILPGRNQEKVMESLLGTGAINEELVIFDLPPGLGDEILVLEKVTDFLPVVVTNPSELSVKVVKYLLDYLAELGKDPLLVANMSYIKCGSQIIRPFGNLSLHGMGRKQPQIIELPMDETLNEFIGKIHEYKGELLDGINKLSIMINERMHQT</sequence>
<dbReference type="GO" id="GO:0005524">
    <property type="term" value="F:ATP binding"/>
    <property type="evidence" value="ECO:0007669"/>
    <property type="project" value="UniProtKB-KW"/>
</dbReference>
<evidence type="ECO:0000313" key="3">
    <source>
        <dbReference type="EMBL" id="QCO29418.1"/>
    </source>
</evidence>
<evidence type="ECO:0000256" key="1">
    <source>
        <dbReference type="ARBA" id="ARBA00022741"/>
    </source>
</evidence>
<dbReference type="SUPFAM" id="SSF52540">
    <property type="entry name" value="P-loop containing nucleoside triphosphate hydrolases"/>
    <property type="match status" value="1"/>
</dbReference>
<dbReference type="InterPro" id="IPR027417">
    <property type="entry name" value="P-loop_NTPase"/>
</dbReference>
<dbReference type="EMBL" id="CP031156">
    <property type="protein sequence ID" value="QCO29418.1"/>
    <property type="molecule type" value="Genomic_DNA"/>
</dbReference>
<dbReference type="RefSeq" id="WP_144418746.1">
    <property type="nucleotide sequence ID" value="NZ_CP031156.1"/>
</dbReference>
<gene>
    <name evidence="3" type="ORF">DFR88_01980</name>
</gene>
<dbReference type="Gene3D" id="3.40.50.300">
    <property type="entry name" value="P-loop containing nucleotide triphosphate hydrolases"/>
    <property type="match status" value="1"/>
</dbReference>
<name>A0A4D8SC78_METPR</name>
<dbReference type="GO" id="GO:0051539">
    <property type="term" value="F:4 iron, 4 sulfur cluster binding"/>
    <property type="evidence" value="ECO:0007669"/>
    <property type="project" value="TreeGrafter"/>
</dbReference>
<keyword evidence="4" id="KW-1185">Reference proteome</keyword>
<accession>A0A4D8SC78</accession>
<keyword evidence="2 3" id="KW-0067">ATP-binding</keyword>
<dbReference type="PANTHER" id="PTHR42961:SF2">
    <property type="entry name" value="IRON-SULFUR PROTEIN NUBPL"/>
    <property type="match status" value="1"/>
</dbReference>
<dbReference type="GeneID" id="97614009"/>
<dbReference type="PANTHER" id="PTHR42961">
    <property type="entry name" value="IRON-SULFUR PROTEIN NUBPL"/>
    <property type="match status" value="1"/>
</dbReference>
<dbReference type="Pfam" id="PF10609">
    <property type="entry name" value="ParA"/>
    <property type="match status" value="1"/>
</dbReference>